<feature type="compositionally biased region" description="Acidic residues" evidence="1">
    <location>
        <begin position="458"/>
        <end position="468"/>
    </location>
</feature>
<accession>A0A8D8ZN71</accession>
<evidence type="ECO:0000313" key="2">
    <source>
        <dbReference type="EMBL" id="CAG6750844.1"/>
    </source>
</evidence>
<dbReference type="EMBL" id="HBUF01528129">
    <property type="protein sequence ID" value="CAG6750844.1"/>
    <property type="molecule type" value="Transcribed_RNA"/>
</dbReference>
<organism evidence="2">
    <name type="scientific">Cacopsylla melanoneura</name>
    <dbReference type="NCBI Taxonomy" id="428564"/>
    <lineage>
        <taxon>Eukaryota</taxon>
        <taxon>Metazoa</taxon>
        <taxon>Ecdysozoa</taxon>
        <taxon>Arthropoda</taxon>
        <taxon>Hexapoda</taxon>
        <taxon>Insecta</taxon>
        <taxon>Pterygota</taxon>
        <taxon>Neoptera</taxon>
        <taxon>Paraneoptera</taxon>
        <taxon>Hemiptera</taxon>
        <taxon>Sternorrhyncha</taxon>
        <taxon>Psylloidea</taxon>
        <taxon>Psyllidae</taxon>
        <taxon>Psyllinae</taxon>
        <taxon>Cacopsylla</taxon>
    </lineage>
</organism>
<evidence type="ECO:0000256" key="1">
    <source>
        <dbReference type="SAM" id="MobiDB-lite"/>
    </source>
</evidence>
<reference evidence="2" key="1">
    <citation type="submission" date="2021-05" db="EMBL/GenBank/DDBJ databases">
        <authorList>
            <person name="Alioto T."/>
            <person name="Alioto T."/>
            <person name="Gomez Garrido J."/>
        </authorList>
    </citation>
    <scope>NUCLEOTIDE SEQUENCE</scope>
</reference>
<proteinExistence type="predicted"/>
<feature type="region of interest" description="Disordered" evidence="1">
    <location>
        <begin position="445"/>
        <end position="502"/>
    </location>
</feature>
<protein>
    <submittedName>
        <fullName evidence="2">Uncharacterized protein</fullName>
    </submittedName>
</protein>
<name>A0A8D8ZN71_9HEMI</name>
<sequence>MFTPDFFEHGPKSIILYVFLTLALHGKASDASSHTEFGCEFADKQYKMILSDKEQPVWGDNTNIESNQLYNNSWGFSSDINLNLLFSEYNIMNELSLFTRFVNDHKKSFQTVESFFNNYTVPFEPKTYYQLNKASIRKTTDPASYLIQELQALKASEKRVNKTVSPYLVSAYVDPIEVKLHHATDRSIPDDVNFIDELLNKTVQDHLAAVIKTKHNDRNGYILIDPGYANGKKLYHPFIVHVMDDGKPPHGEFLAGSEHNNKIIEFSVGGSKDKSFILAKRKWSKTVRHVLYYADKAYCSFMEHTVKANLLRLNHGIIARQLNKEDEEKKAYLTYLTMKISPEFKGFSIRADLYNAPNNERITKNATEAGNYIGNSFDPGDYPGALLRSPIPISPEDRVSIITEITEQLKLVQSDVLAKAFMNMFSKLAKNLGVDKDLPEDFFVKDDDRIEEPNSPIEEPDSDIEEPDSPIGVTGKNMNRQKPKSGSGLGSLCCITRPKVDD</sequence>
<dbReference type="AlphaFoldDB" id="A0A8D8ZN71"/>